<reference evidence="3" key="1">
    <citation type="journal article" date="2019" name="Int. J. Syst. Evol. Microbiol.">
        <title>The Global Catalogue of Microorganisms (GCM) 10K type strain sequencing project: providing services to taxonomists for standard genome sequencing and annotation.</title>
        <authorList>
            <consortium name="The Broad Institute Genomics Platform"/>
            <consortium name="The Broad Institute Genome Sequencing Center for Infectious Disease"/>
            <person name="Wu L."/>
            <person name="Ma J."/>
        </authorList>
    </citation>
    <scope>NUCLEOTIDE SEQUENCE [LARGE SCALE GENOMIC DNA]</scope>
    <source>
        <strain evidence="3">CGMCC 1.16026</strain>
    </source>
</reference>
<accession>A0ABW1ZC76</accession>
<feature type="transmembrane region" description="Helical" evidence="1">
    <location>
        <begin position="375"/>
        <end position="399"/>
    </location>
</feature>
<keyword evidence="1" id="KW-1133">Transmembrane helix</keyword>
<feature type="transmembrane region" description="Helical" evidence="1">
    <location>
        <begin position="209"/>
        <end position="241"/>
    </location>
</feature>
<dbReference type="RefSeq" id="WP_263370475.1">
    <property type="nucleotide sequence ID" value="NZ_JAGSYD010000001.1"/>
</dbReference>
<evidence type="ECO:0000313" key="3">
    <source>
        <dbReference type="Proteomes" id="UP001596391"/>
    </source>
</evidence>
<keyword evidence="3" id="KW-1185">Reference proteome</keyword>
<proteinExistence type="predicted"/>
<feature type="transmembrane region" description="Helical" evidence="1">
    <location>
        <begin position="323"/>
        <end position="341"/>
    </location>
</feature>
<feature type="transmembrane region" description="Helical" evidence="1">
    <location>
        <begin position="154"/>
        <end position="171"/>
    </location>
</feature>
<keyword evidence="1" id="KW-0812">Transmembrane</keyword>
<dbReference type="Proteomes" id="UP001596391">
    <property type="component" value="Unassembled WGS sequence"/>
</dbReference>
<sequence>MKLRGFTIARPQQIAGLLLLIMLGLCAWNISREPLSADDYRVARCGREMWERPEAIAGYFTSCGNLNGDGFFGYRTAALPLSLERGVLLATDHFRKPENRLYTEGSLNGSLWEARHEMVGVKWLLRLPFVFFALWAGGGVWWVSRRLFGNEGGALALALYVFCPAIIRHATHPSNDILALWGLYGLVYTAIGVGHALQGPRKKWRPRIVLLTVALGLTASAHTLAGIVGWLLGAVFFFYVAERRRSLVLPIMAYAALGALLVLFVVFGFRPSVFLYLFTGGSARCWMGLEAAKHFFLQPANAGISIAALVSLLLYATTKRSRYFGNTVPLLCVLALMPLYTTQIITAPWLWAVPFLLTFIGGVFADVLETRYRKTYLLLAGGVIVAQAGLCVMTLGGWLR</sequence>
<feature type="transmembrane region" description="Helical" evidence="1">
    <location>
        <begin position="295"/>
        <end position="316"/>
    </location>
</feature>
<feature type="transmembrane region" description="Helical" evidence="1">
    <location>
        <begin position="347"/>
        <end position="368"/>
    </location>
</feature>
<evidence type="ECO:0000256" key="1">
    <source>
        <dbReference type="SAM" id="Phobius"/>
    </source>
</evidence>
<gene>
    <name evidence="2" type="ORF">ACFQBQ_12830</name>
</gene>
<protein>
    <recommendedName>
        <fullName evidence="4">Glycosyltransferase RgtA/B/C/D-like domain-containing protein</fullName>
    </recommendedName>
</protein>
<keyword evidence="1" id="KW-0472">Membrane</keyword>
<name>A0ABW1ZC76_9BACT</name>
<feature type="transmembrane region" description="Helical" evidence="1">
    <location>
        <begin position="177"/>
        <end position="197"/>
    </location>
</feature>
<evidence type="ECO:0008006" key="4">
    <source>
        <dbReference type="Google" id="ProtNLM"/>
    </source>
</evidence>
<feature type="transmembrane region" description="Helical" evidence="1">
    <location>
        <begin position="247"/>
        <end position="266"/>
    </location>
</feature>
<evidence type="ECO:0000313" key="2">
    <source>
        <dbReference type="EMBL" id="MFC6646453.1"/>
    </source>
</evidence>
<organism evidence="2 3">
    <name type="scientific">Granulicella cerasi</name>
    <dbReference type="NCBI Taxonomy" id="741063"/>
    <lineage>
        <taxon>Bacteria</taxon>
        <taxon>Pseudomonadati</taxon>
        <taxon>Acidobacteriota</taxon>
        <taxon>Terriglobia</taxon>
        <taxon>Terriglobales</taxon>
        <taxon>Acidobacteriaceae</taxon>
        <taxon>Granulicella</taxon>
    </lineage>
</organism>
<dbReference type="EMBL" id="JBHSWI010000001">
    <property type="protein sequence ID" value="MFC6646453.1"/>
    <property type="molecule type" value="Genomic_DNA"/>
</dbReference>
<feature type="transmembrane region" description="Helical" evidence="1">
    <location>
        <begin position="123"/>
        <end position="142"/>
    </location>
</feature>
<comment type="caution">
    <text evidence="2">The sequence shown here is derived from an EMBL/GenBank/DDBJ whole genome shotgun (WGS) entry which is preliminary data.</text>
</comment>